<dbReference type="AlphaFoldDB" id="X1A7G0"/>
<reference evidence="1" key="1">
    <citation type="journal article" date="2014" name="Front. Microbiol.">
        <title>High frequency of phylogenetically diverse reductive dehalogenase-homologous genes in deep subseafloor sedimentary metagenomes.</title>
        <authorList>
            <person name="Kawai M."/>
            <person name="Futagami T."/>
            <person name="Toyoda A."/>
            <person name="Takaki Y."/>
            <person name="Nishi S."/>
            <person name="Hori S."/>
            <person name="Arai W."/>
            <person name="Tsubouchi T."/>
            <person name="Morono Y."/>
            <person name="Uchiyama I."/>
            <person name="Ito T."/>
            <person name="Fujiyama A."/>
            <person name="Inagaki F."/>
            <person name="Takami H."/>
        </authorList>
    </citation>
    <scope>NUCLEOTIDE SEQUENCE</scope>
    <source>
        <strain evidence="1">Expedition CK06-06</strain>
    </source>
</reference>
<gene>
    <name evidence="1" type="ORF">S01H4_12930</name>
</gene>
<accession>X1A7G0</accession>
<comment type="caution">
    <text evidence="1">The sequence shown here is derived from an EMBL/GenBank/DDBJ whole genome shotgun (WGS) entry which is preliminary data.</text>
</comment>
<name>X1A7G0_9ZZZZ</name>
<sequence>SSHKAELDAQVRETTLQKAETELFSLGTRLNRGRLHDRAAINREIKSILQRFKCRRSLKVSISTHVLVQTKRLRRGRPRKEDPVQEIRSSLFQLTVQQDKDALRTEARTDGVFPLTTNLEPREASKKDVLLIYKYQPYVEKRHALFKNEL</sequence>
<dbReference type="EMBL" id="BART01005654">
    <property type="protein sequence ID" value="GAG68738.1"/>
    <property type="molecule type" value="Genomic_DNA"/>
</dbReference>
<protein>
    <submittedName>
        <fullName evidence="1">Uncharacterized protein</fullName>
    </submittedName>
</protein>
<feature type="non-terminal residue" evidence="1">
    <location>
        <position position="150"/>
    </location>
</feature>
<organism evidence="1">
    <name type="scientific">marine sediment metagenome</name>
    <dbReference type="NCBI Taxonomy" id="412755"/>
    <lineage>
        <taxon>unclassified sequences</taxon>
        <taxon>metagenomes</taxon>
        <taxon>ecological metagenomes</taxon>
    </lineage>
</organism>
<evidence type="ECO:0000313" key="1">
    <source>
        <dbReference type="EMBL" id="GAG68738.1"/>
    </source>
</evidence>
<feature type="non-terminal residue" evidence="1">
    <location>
        <position position="1"/>
    </location>
</feature>
<proteinExistence type="predicted"/>